<dbReference type="AlphaFoldDB" id="A0A9N8ESN6"/>
<evidence type="ECO:0000313" key="1">
    <source>
        <dbReference type="EMBL" id="CAB9526457.1"/>
    </source>
</evidence>
<protein>
    <submittedName>
        <fullName evidence="1">Uncharacterized protein</fullName>
    </submittedName>
</protein>
<accession>A0A9N8ESN6</accession>
<organism evidence="1 2">
    <name type="scientific">Seminavis robusta</name>
    <dbReference type="NCBI Taxonomy" id="568900"/>
    <lineage>
        <taxon>Eukaryota</taxon>
        <taxon>Sar</taxon>
        <taxon>Stramenopiles</taxon>
        <taxon>Ochrophyta</taxon>
        <taxon>Bacillariophyta</taxon>
        <taxon>Bacillariophyceae</taxon>
        <taxon>Bacillariophycidae</taxon>
        <taxon>Naviculales</taxon>
        <taxon>Naviculaceae</taxon>
        <taxon>Seminavis</taxon>
    </lineage>
</organism>
<gene>
    <name evidence="1" type="ORF">SEMRO_1831_G300400.1</name>
</gene>
<reference evidence="1" key="1">
    <citation type="submission" date="2020-06" db="EMBL/GenBank/DDBJ databases">
        <authorList>
            <consortium name="Plant Systems Biology data submission"/>
        </authorList>
    </citation>
    <scope>NUCLEOTIDE SEQUENCE</scope>
    <source>
        <strain evidence="1">D6</strain>
    </source>
</reference>
<keyword evidence="2" id="KW-1185">Reference proteome</keyword>
<dbReference type="SUPFAM" id="SSF52047">
    <property type="entry name" value="RNI-like"/>
    <property type="match status" value="1"/>
</dbReference>
<proteinExistence type="predicted"/>
<dbReference type="PANTHER" id="PTHR24121">
    <property type="entry name" value="NO MECHANORECEPTOR POTENTIAL C, ISOFORM D-RELATED"/>
    <property type="match status" value="1"/>
</dbReference>
<dbReference type="EMBL" id="CAICTM010001829">
    <property type="protein sequence ID" value="CAB9526457.1"/>
    <property type="molecule type" value="Genomic_DNA"/>
</dbReference>
<comment type="caution">
    <text evidence="1">The sequence shown here is derived from an EMBL/GenBank/DDBJ whole genome shotgun (WGS) entry which is preliminary data.</text>
</comment>
<sequence>MESLVPTDSIKANKLEDARDKLRFWAIRDASVVLGILKAHPLLAQETFFCGCVCNGKKGQSLSPLASLIALQAPLDIIQQVLELYPDAALGKCESRQSTTSAASGDPCLPLHVAAATSGPNSFSSVQFLAQRFPQTVSIPDASGNLPLHHALQSLFEHSTLETIQCLVELYPKSVLQKNKNGETPLQFAIENAYADPIIDYLASQLPSRQQEFSFGNCLTLNIDRCHALTRLLPYLTSLTCRPTQWTWEGMDHLLTTLVKSSSTSRVQKLVLEWIPRAFFTSNHRMGQHLRDLLRNNNNNNNNTLLDLRIQVKNAWFDKNRNSDILCLETLRGILQSAVLPPEFRFSLSLHSFQLYKDTLEQFIQKAQPRRLSLNCCTIFESASVIASNYAVPAATGTATRDGMSLERLELVQTRMSNTIFQALLATIRQMQHLKHLKLIFRRTEDFGDVRGLLDMTDFVADMLPQLETLTVEGLFVAPKLLAQFATTQQKSATIQTNCYMEYIQYGKMCRSLQYYTALKYFGQSLHTYSAGGVASKTNFLQVMKDLDEFEDIPEVNVKDQIRYGLLNEWCPSLWSS</sequence>
<name>A0A9N8ESN6_9STRA</name>
<dbReference type="Gene3D" id="1.25.40.20">
    <property type="entry name" value="Ankyrin repeat-containing domain"/>
    <property type="match status" value="1"/>
</dbReference>
<dbReference type="SUPFAM" id="SSF48403">
    <property type="entry name" value="Ankyrin repeat"/>
    <property type="match status" value="1"/>
</dbReference>
<dbReference type="InterPro" id="IPR036770">
    <property type="entry name" value="Ankyrin_rpt-contain_sf"/>
</dbReference>
<dbReference type="Proteomes" id="UP001153069">
    <property type="component" value="Unassembled WGS sequence"/>
</dbReference>
<dbReference type="PANTHER" id="PTHR24121:SF21">
    <property type="entry name" value="ANKYRIN REPEAT FAMILY PROTEIN"/>
    <property type="match status" value="1"/>
</dbReference>
<evidence type="ECO:0000313" key="2">
    <source>
        <dbReference type="Proteomes" id="UP001153069"/>
    </source>
</evidence>